<organism evidence="1 2">
    <name type="scientific">Candidatus Acidiferrum panamense</name>
    <dbReference type="NCBI Taxonomy" id="2741543"/>
    <lineage>
        <taxon>Bacteria</taxon>
        <taxon>Pseudomonadati</taxon>
        <taxon>Acidobacteriota</taxon>
        <taxon>Terriglobia</taxon>
        <taxon>Candidatus Acidiferrales</taxon>
        <taxon>Candidatus Acidiferrum</taxon>
    </lineage>
</organism>
<proteinExistence type="predicted"/>
<dbReference type="Pfam" id="PF10604">
    <property type="entry name" value="Polyketide_cyc2"/>
    <property type="match status" value="1"/>
</dbReference>
<evidence type="ECO:0000313" key="1">
    <source>
        <dbReference type="EMBL" id="MBA0088272.1"/>
    </source>
</evidence>
<keyword evidence="2" id="KW-1185">Reference proteome</keyword>
<dbReference type="AlphaFoldDB" id="A0A7V8NVN9"/>
<dbReference type="CDD" id="cd07812">
    <property type="entry name" value="SRPBCC"/>
    <property type="match status" value="1"/>
</dbReference>
<comment type="caution">
    <text evidence="1">The sequence shown here is derived from an EMBL/GenBank/DDBJ whole genome shotgun (WGS) entry which is preliminary data.</text>
</comment>
<protein>
    <submittedName>
        <fullName evidence="1">SRPBCC family protein</fullName>
    </submittedName>
</protein>
<reference evidence="1" key="1">
    <citation type="submission" date="2020-06" db="EMBL/GenBank/DDBJ databases">
        <title>Legume-microbial interactions unlock mineral nutrients during tropical forest succession.</title>
        <authorList>
            <person name="Epihov D.Z."/>
        </authorList>
    </citation>
    <scope>NUCLEOTIDE SEQUENCE [LARGE SCALE GENOMIC DNA]</scope>
    <source>
        <strain evidence="1">Pan2503</strain>
    </source>
</reference>
<accession>A0A7V8NVN9</accession>
<dbReference type="InterPro" id="IPR019587">
    <property type="entry name" value="Polyketide_cyclase/dehydratase"/>
</dbReference>
<evidence type="ECO:0000313" key="2">
    <source>
        <dbReference type="Proteomes" id="UP000567293"/>
    </source>
</evidence>
<sequence>MITATAVVPAQPRRVYAVIADYHNGHPHILPKEFSELVVEKGGVGRGTIIRFQMSVFGRKQTFRAAISEPEPGRVLAETDLDTNGAVTTFVVDPDPGSGHSRVTIRTELSVRQGIAGKIERFLSTRLLHPMYKRELGLLTAYLTSSPR</sequence>
<name>A0A7V8NVN9_9BACT</name>
<dbReference type="Gene3D" id="3.30.530.20">
    <property type="match status" value="1"/>
</dbReference>
<dbReference type="Proteomes" id="UP000567293">
    <property type="component" value="Unassembled WGS sequence"/>
</dbReference>
<dbReference type="InterPro" id="IPR023393">
    <property type="entry name" value="START-like_dom_sf"/>
</dbReference>
<dbReference type="EMBL" id="JACDQQ010002421">
    <property type="protein sequence ID" value="MBA0088272.1"/>
    <property type="molecule type" value="Genomic_DNA"/>
</dbReference>
<gene>
    <name evidence="1" type="ORF">HRJ53_25085</name>
</gene>
<dbReference type="SUPFAM" id="SSF55961">
    <property type="entry name" value="Bet v1-like"/>
    <property type="match status" value="1"/>
</dbReference>